<dbReference type="Gene3D" id="3.30.30.30">
    <property type="match status" value="1"/>
</dbReference>
<protein>
    <recommendedName>
        <fullName evidence="6">DnaK protein</fullName>
    </recommendedName>
</protein>
<keyword evidence="3" id="KW-0175">Coiled coil</keyword>
<dbReference type="Proteomes" id="UP001470230">
    <property type="component" value="Unassembled WGS sequence"/>
</dbReference>
<dbReference type="InterPro" id="IPR018181">
    <property type="entry name" value="Heat_shock_70_CS"/>
</dbReference>
<reference evidence="4 5" key="1">
    <citation type="submission" date="2024-04" db="EMBL/GenBank/DDBJ databases">
        <title>Tritrichomonas musculus Genome.</title>
        <authorList>
            <person name="Alves-Ferreira E."/>
            <person name="Grigg M."/>
            <person name="Lorenzi H."/>
            <person name="Galac M."/>
        </authorList>
    </citation>
    <scope>NUCLEOTIDE SEQUENCE [LARGE SCALE GENOMIC DNA]</scope>
    <source>
        <strain evidence="4 5">EAF2021</strain>
    </source>
</reference>
<comment type="caution">
    <text evidence="4">The sequence shown here is derived from an EMBL/GenBank/DDBJ whole genome shotgun (WGS) entry which is preliminary data.</text>
</comment>
<name>A0ABR2IC62_9EUKA</name>
<dbReference type="SUPFAM" id="SSF53067">
    <property type="entry name" value="Actin-like ATPase domain"/>
    <property type="match status" value="2"/>
</dbReference>
<proteinExistence type="predicted"/>
<gene>
    <name evidence="4" type="ORF">M9Y10_012304</name>
</gene>
<evidence type="ECO:0000256" key="3">
    <source>
        <dbReference type="SAM" id="Coils"/>
    </source>
</evidence>
<keyword evidence="1" id="KW-0547">Nucleotide-binding</keyword>
<dbReference type="InterPro" id="IPR029047">
    <property type="entry name" value="HSP70_peptide-bd_sf"/>
</dbReference>
<evidence type="ECO:0000313" key="4">
    <source>
        <dbReference type="EMBL" id="KAK8860639.1"/>
    </source>
</evidence>
<dbReference type="PRINTS" id="PR00301">
    <property type="entry name" value="HEATSHOCK70"/>
</dbReference>
<dbReference type="InterPro" id="IPR043129">
    <property type="entry name" value="ATPase_NBD"/>
</dbReference>
<dbReference type="PANTHER" id="PTHR45639:SF4">
    <property type="entry name" value="HSC70CB, ISOFORM G"/>
    <property type="match status" value="1"/>
</dbReference>
<organism evidence="4 5">
    <name type="scientific">Tritrichomonas musculus</name>
    <dbReference type="NCBI Taxonomy" id="1915356"/>
    <lineage>
        <taxon>Eukaryota</taxon>
        <taxon>Metamonada</taxon>
        <taxon>Parabasalia</taxon>
        <taxon>Tritrichomonadida</taxon>
        <taxon>Tritrichomonadidae</taxon>
        <taxon>Tritrichomonas</taxon>
    </lineage>
</organism>
<dbReference type="Gene3D" id="1.20.1270.10">
    <property type="match status" value="1"/>
</dbReference>
<dbReference type="SUPFAM" id="SSF100920">
    <property type="entry name" value="Heat shock protein 70kD (HSP70), peptide-binding domain"/>
    <property type="match status" value="1"/>
</dbReference>
<evidence type="ECO:0000256" key="2">
    <source>
        <dbReference type="ARBA" id="ARBA00022840"/>
    </source>
</evidence>
<feature type="coiled-coil region" evidence="3">
    <location>
        <begin position="498"/>
        <end position="542"/>
    </location>
</feature>
<evidence type="ECO:0008006" key="6">
    <source>
        <dbReference type="Google" id="ProtNLM"/>
    </source>
</evidence>
<dbReference type="SUPFAM" id="SSF100934">
    <property type="entry name" value="Heat shock protein 70kD (HSP70), C-terminal subdomain"/>
    <property type="match status" value="1"/>
</dbReference>
<keyword evidence="2" id="KW-0067">ATP-binding</keyword>
<dbReference type="PANTHER" id="PTHR45639">
    <property type="entry name" value="HSC70CB, ISOFORM G-RELATED"/>
    <property type="match status" value="1"/>
</dbReference>
<dbReference type="Gene3D" id="3.30.420.40">
    <property type="match status" value="2"/>
</dbReference>
<dbReference type="EMBL" id="JAPFFF010000018">
    <property type="protein sequence ID" value="KAK8860639.1"/>
    <property type="molecule type" value="Genomic_DNA"/>
</dbReference>
<dbReference type="Pfam" id="PF00012">
    <property type="entry name" value="HSP70"/>
    <property type="match status" value="1"/>
</dbReference>
<keyword evidence="5" id="KW-1185">Reference proteome</keyword>
<evidence type="ECO:0000256" key="1">
    <source>
        <dbReference type="ARBA" id="ARBA00022741"/>
    </source>
</evidence>
<evidence type="ECO:0000313" key="5">
    <source>
        <dbReference type="Proteomes" id="UP001470230"/>
    </source>
</evidence>
<dbReference type="PROSITE" id="PS01036">
    <property type="entry name" value="HSP70_3"/>
    <property type="match status" value="1"/>
</dbReference>
<dbReference type="Gene3D" id="3.90.640.10">
    <property type="entry name" value="Actin, Chain A, domain 4"/>
    <property type="match status" value="1"/>
</dbReference>
<dbReference type="InterPro" id="IPR013126">
    <property type="entry name" value="Hsp_70_fam"/>
</dbReference>
<accession>A0ABR2IC62</accession>
<dbReference type="InterPro" id="IPR029048">
    <property type="entry name" value="HSP70_C_sf"/>
</dbReference>
<sequence length="688" mass="79550">MTSIFAIDFGNENTVIAAPENNKIIILNNKEFQRLTPSMISFSDSRRYYGLCSQQEQIENIHSTVTHMKQLVGLKYESEKRKTIEAFESCKLVPAPTGFTFLEIKFLEKRCIFTVEQCIAFFLKGCFDIAKLNNIFTDQCVIVIPPWWSEVERRVIIDSAKISGMKVAKLLNSTTAGAISYFIGHRNDIIKQGTGYALFVDFGDCCLSSAVIHFHDETLEVKSCYCDDNIGGFNFTKALVEYLLKITKEKYDIDPSNDHQAMIKFIKAAEKLKKELSFNPVMKFEVNSLFIDTSIGFLVERSVFEEQIQSLLDLIESAIDKSIELANIKREDLIIIEILGGTSKIPAVKTKVAKMFNRKPIQPISLDEYFAIGAGYQAALLSPQFHTNLKVNDIFNYNITIRCVEFPGENHEIFTKFHIMPSQNVLTHNVKGGTKIKVFCNDTIHIGTLLIIARDETEDIVQITFLLNQNGIIEVPQVVSLTQENHIDFRYKPKFGLIDTIIDNLAKQEKEMEAIDKSEEDCDDLKNSLESYLIKIKNAIERDSVTFFDPDQIERERKTINKHNEWFYENEDKKFPIKEYKKRYNELYSIGDPVFRRQKKKEQVPLIAQRLIDRANNCRKLIPDTINRNIVYQINFELDQYIESIEKLEMKIKNTPDYKDITFDEKKLSDPVYRIEMRIKSFQESNDD</sequence>